<organism evidence="2 3">
    <name type="scientific">Zophobas morio</name>
    <dbReference type="NCBI Taxonomy" id="2755281"/>
    <lineage>
        <taxon>Eukaryota</taxon>
        <taxon>Metazoa</taxon>
        <taxon>Ecdysozoa</taxon>
        <taxon>Arthropoda</taxon>
        <taxon>Hexapoda</taxon>
        <taxon>Insecta</taxon>
        <taxon>Pterygota</taxon>
        <taxon>Neoptera</taxon>
        <taxon>Endopterygota</taxon>
        <taxon>Coleoptera</taxon>
        <taxon>Polyphaga</taxon>
        <taxon>Cucujiformia</taxon>
        <taxon>Tenebrionidae</taxon>
        <taxon>Zophobas</taxon>
    </lineage>
</organism>
<dbReference type="Pfam" id="PF16087">
    <property type="entry name" value="DUF4817"/>
    <property type="match status" value="1"/>
</dbReference>
<dbReference type="PANTHER" id="PTHR47326">
    <property type="entry name" value="TRANSPOSABLE ELEMENT TC3 TRANSPOSASE-LIKE PROTEIN"/>
    <property type="match status" value="1"/>
</dbReference>
<sequence>MLSNNEHVDMLLILRECRNSVTAAARTYADRYPGRQHASKNVFRRLEQRARETGRFLPLGINRERPRSTRTPEVEEAILNLVEENLKLSARNIPQ</sequence>
<dbReference type="InterPro" id="IPR032135">
    <property type="entry name" value="DUF4817"/>
</dbReference>
<name>A0AA38IHV1_9CUCU</name>
<accession>A0AA38IHV1</accession>
<feature type="domain" description="DUF4817" evidence="1">
    <location>
        <begin position="5"/>
        <end position="54"/>
    </location>
</feature>
<dbReference type="PANTHER" id="PTHR47326:SF1">
    <property type="entry name" value="HTH PSQ-TYPE DOMAIN-CONTAINING PROTEIN"/>
    <property type="match status" value="1"/>
</dbReference>
<gene>
    <name evidence="2" type="ORF">Zmor_014502</name>
</gene>
<keyword evidence="3" id="KW-1185">Reference proteome</keyword>
<evidence type="ECO:0000313" key="3">
    <source>
        <dbReference type="Proteomes" id="UP001168821"/>
    </source>
</evidence>
<protein>
    <recommendedName>
        <fullName evidence="1">DUF4817 domain-containing protein</fullName>
    </recommendedName>
</protein>
<evidence type="ECO:0000313" key="2">
    <source>
        <dbReference type="EMBL" id="KAJ3655369.1"/>
    </source>
</evidence>
<proteinExistence type="predicted"/>
<reference evidence="2" key="1">
    <citation type="journal article" date="2023" name="G3 (Bethesda)">
        <title>Whole genome assemblies of Zophobas morio and Tenebrio molitor.</title>
        <authorList>
            <person name="Kaur S."/>
            <person name="Stinson S.A."/>
            <person name="diCenzo G.C."/>
        </authorList>
    </citation>
    <scope>NUCLEOTIDE SEQUENCE</scope>
    <source>
        <strain evidence="2">QUZm001</strain>
    </source>
</reference>
<comment type="caution">
    <text evidence="2">The sequence shown here is derived from an EMBL/GenBank/DDBJ whole genome shotgun (WGS) entry which is preliminary data.</text>
</comment>
<dbReference type="AlphaFoldDB" id="A0AA38IHV1"/>
<dbReference type="EMBL" id="JALNTZ010000004">
    <property type="protein sequence ID" value="KAJ3655369.1"/>
    <property type="molecule type" value="Genomic_DNA"/>
</dbReference>
<evidence type="ECO:0000259" key="1">
    <source>
        <dbReference type="Pfam" id="PF16087"/>
    </source>
</evidence>
<dbReference type="Proteomes" id="UP001168821">
    <property type="component" value="Unassembled WGS sequence"/>
</dbReference>